<dbReference type="EMBL" id="JANAVB010026999">
    <property type="protein sequence ID" value="KAJ6818771.1"/>
    <property type="molecule type" value="Genomic_DNA"/>
</dbReference>
<sequence length="66" mass="7803">MVFGHDTKQLDFDVEMLLLIGECMFRGHLKRSTCRSKDCRWIVLKYWFRVSFVSFLSSSPTPLPFV</sequence>
<evidence type="ECO:0000313" key="2">
    <source>
        <dbReference type="Proteomes" id="UP001140949"/>
    </source>
</evidence>
<proteinExistence type="predicted"/>
<name>A0AAX6FRZ5_IRIPA</name>
<dbReference type="Proteomes" id="UP001140949">
    <property type="component" value="Unassembled WGS sequence"/>
</dbReference>
<evidence type="ECO:0000313" key="1">
    <source>
        <dbReference type="EMBL" id="KAJ6818771.1"/>
    </source>
</evidence>
<organism evidence="1 2">
    <name type="scientific">Iris pallida</name>
    <name type="common">Sweet iris</name>
    <dbReference type="NCBI Taxonomy" id="29817"/>
    <lineage>
        <taxon>Eukaryota</taxon>
        <taxon>Viridiplantae</taxon>
        <taxon>Streptophyta</taxon>
        <taxon>Embryophyta</taxon>
        <taxon>Tracheophyta</taxon>
        <taxon>Spermatophyta</taxon>
        <taxon>Magnoliopsida</taxon>
        <taxon>Liliopsida</taxon>
        <taxon>Asparagales</taxon>
        <taxon>Iridaceae</taxon>
        <taxon>Iridoideae</taxon>
        <taxon>Irideae</taxon>
        <taxon>Iris</taxon>
    </lineage>
</organism>
<reference evidence="1" key="1">
    <citation type="journal article" date="2023" name="GigaByte">
        <title>Genome assembly of the bearded iris, Iris pallida Lam.</title>
        <authorList>
            <person name="Bruccoleri R.E."/>
            <person name="Oakeley E.J."/>
            <person name="Faust A.M.E."/>
            <person name="Altorfer M."/>
            <person name="Dessus-Babus S."/>
            <person name="Burckhardt D."/>
            <person name="Oertli M."/>
            <person name="Naumann U."/>
            <person name="Petersen F."/>
            <person name="Wong J."/>
        </authorList>
    </citation>
    <scope>NUCLEOTIDE SEQUENCE</scope>
    <source>
        <strain evidence="1">GSM-AAB239-AS_SAM_17_03QT</strain>
    </source>
</reference>
<keyword evidence="2" id="KW-1185">Reference proteome</keyword>
<reference evidence="1" key="2">
    <citation type="submission" date="2023-04" db="EMBL/GenBank/DDBJ databases">
        <authorList>
            <person name="Bruccoleri R.E."/>
            <person name="Oakeley E.J."/>
            <person name="Faust A.-M."/>
            <person name="Dessus-Babus S."/>
            <person name="Altorfer M."/>
            <person name="Burckhardt D."/>
            <person name="Oertli M."/>
            <person name="Naumann U."/>
            <person name="Petersen F."/>
            <person name="Wong J."/>
        </authorList>
    </citation>
    <scope>NUCLEOTIDE SEQUENCE</scope>
    <source>
        <strain evidence="1">GSM-AAB239-AS_SAM_17_03QT</strain>
        <tissue evidence="1">Leaf</tissue>
    </source>
</reference>
<protein>
    <submittedName>
        <fullName evidence="1">Uncharacterized protein</fullName>
    </submittedName>
</protein>
<accession>A0AAX6FRZ5</accession>
<gene>
    <name evidence="1" type="ORF">M6B38_131990</name>
</gene>
<comment type="caution">
    <text evidence="1">The sequence shown here is derived from an EMBL/GenBank/DDBJ whole genome shotgun (WGS) entry which is preliminary data.</text>
</comment>
<dbReference type="AlphaFoldDB" id="A0AAX6FRZ5"/>